<organism evidence="5 6">
    <name type="scientific">Jiangella aurantiaca</name>
    <dbReference type="NCBI Taxonomy" id="2530373"/>
    <lineage>
        <taxon>Bacteria</taxon>
        <taxon>Bacillati</taxon>
        <taxon>Actinomycetota</taxon>
        <taxon>Actinomycetes</taxon>
        <taxon>Jiangellales</taxon>
        <taxon>Jiangellaceae</taxon>
        <taxon>Jiangella</taxon>
    </lineage>
</organism>
<dbReference type="EMBL" id="SMLB01000002">
    <property type="protein sequence ID" value="TDD72629.1"/>
    <property type="molecule type" value="Genomic_DNA"/>
</dbReference>
<dbReference type="InterPro" id="IPR001844">
    <property type="entry name" value="Cpn60/GroEL"/>
</dbReference>
<comment type="function">
    <text evidence="4">Together with its co-chaperonin GroES, plays an essential role in assisting protein folding. The GroEL-GroES system forms a nano-cage that allows encapsulation of the non-native substrate proteins and provides a physical environment optimized to promote and accelerate protein folding.</text>
</comment>
<dbReference type="GO" id="GO:0140662">
    <property type="term" value="F:ATP-dependent protein folding chaperone"/>
    <property type="evidence" value="ECO:0007669"/>
    <property type="project" value="InterPro"/>
</dbReference>
<evidence type="ECO:0000313" key="6">
    <source>
        <dbReference type="Proteomes" id="UP000295217"/>
    </source>
</evidence>
<evidence type="ECO:0000256" key="2">
    <source>
        <dbReference type="ARBA" id="ARBA00023186"/>
    </source>
</evidence>
<dbReference type="InterPro" id="IPR027413">
    <property type="entry name" value="GROEL-like_equatorial_sf"/>
</dbReference>
<keyword evidence="2" id="KW-0143">Chaperone</keyword>
<dbReference type="Gene3D" id="1.10.560.10">
    <property type="entry name" value="GroEL-like equatorial domain"/>
    <property type="match status" value="1"/>
</dbReference>
<evidence type="ECO:0000256" key="4">
    <source>
        <dbReference type="RuleBase" id="RU000419"/>
    </source>
</evidence>
<dbReference type="PRINTS" id="PR00298">
    <property type="entry name" value="CHAPERONIN60"/>
</dbReference>
<dbReference type="Proteomes" id="UP000295217">
    <property type="component" value="Unassembled WGS sequence"/>
</dbReference>
<comment type="caution">
    <text evidence="5">The sequence shown here is derived from an EMBL/GenBank/DDBJ whole genome shotgun (WGS) entry which is preliminary data.</text>
</comment>
<dbReference type="SUPFAM" id="SSF52029">
    <property type="entry name" value="GroEL apical domain-like"/>
    <property type="match status" value="1"/>
</dbReference>
<dbReference type="Gene3D" id="3.30.260.10">
    <property type="entry name" value="TCP-1-like chaperonin intermediate domain"/>
    <property type="match status" value="1"/>
</dbReference>
<dbReference type="InterPro" id="IPR027410">
    <property type="entry name" value="TCP-1-like_intermed_sf"/>
</dbReference>
<dbReference type="Pfam" id="PF00118">
    <property type="entry name" value="Cpn60_TCP1"/>
    <property type="match status" value="2"/>
</dbReference>
<dbReference type="Gene3D" id="3.50.7.10">
    <property type="entry name" value="GroEL"/>
    <property type="match status" value="1"/>
</dbReference>
<proteinExistence type="inferred from homology"/>
<keyword evidence="6" id="KW-1185">Reference proteome</keyword>
<accession>A0A4R5AM70</accession>
<dbReference type="PANTHER" id="PTHR45633">
    <property type="entry name" value="60 KDA HEAT SHOCK PROTEIN, MITOCHONDRIAL"/>
    <property type="match status" value="1"/>
</dbReference>
<evidence type="ECO:0000313" key="5">
    <source>
        <dbReference type="EMBL" id="TDD72629.1"/>
    </source>
</evidence>
<dbReference type="SUPFAM" id="SSF48592">
    <property type="entry name" value="GroEL equatorial domain-like"/>
    <property type="match status" value="1"/>
</dbReference>
<dbReference type="GO" id="GO:0005524">
    <property type="term" value="F:ATP binding"/>
    <property type="evidence" value="ECO:0007669"/>
    <property type="project" value="InterPro"/>
</dbReference>
<reference evidence="5 6" key="1">
    <citation type="submission" date="2019-02" db="EMBL/GenBank/DDBJ databases">
        <title>Draft genome sequences of novel Actinobacteria.</title>
        <authorList>
            <person name="Sahin N."/>
            <person name="Ay H."/>
            <person name="Saygin H."/>
        </authorList>
    </citation>
    <scope>NUCLEOTIDE SEQUENCE [LARGE SCALE GENOMIC DNA]</scope>
    <source>
        <strain evidence="5 6">8K307</strain>
    </source>
</reference>
<protein>
    <recommendedName>
        <fullName evidence="4">60 kDa chaperonin</fullName>
    </recommendedName>
</protein>
<dbReference type="InterPro" id="IPR002423">
    <property type="entry name" value="Cpn60/GroEL/TCP-1"/>
</dbReference>
<dbReference type="GO" id="GO:0042026">
    <property type="term" value="P:protein refolding"/>
    <property type="evidence" value="ECO:0007669"/>
    <property type="project" value="InterPro"/>
</dbReference>
<sequence length="557" mass="57603">MIRWRSTSTVTFISSTRSPSRRSRVRELRDGGAAAVASLAAGVETLGAVLARTYGPVAGTVLLDSGRALPEVVEDGGLLARRITGLPDRRGHAGVMALRDTCLATRRRYGDGAATVAVLARSMVAQASRLVVAGAHPVSLRRGIERGVTAASAALTATATAVSSDDDLRRLAAGACHDSEVSEVLAELFGLLGERAGLIVEERSTPGVERGYVDGARWRAKPAFREVVPDGSTDVALRDPEIVVADATLTAVEDVVPALEHALASRRPLLLVVRGIESAAKAAVLGNRARSTIIPMRLASVERQVPDDIADLALLTGATVLGDVLGRPPRTLRPADCGRARLVVLTRRHVTVSGGAGTPAGAEARAGQLLGRAAAIERGSDEWRAARMRIARLSGAQGVIVVGGYTAGERQLRADRVAKAQRVLELAARGGAVPGGGVALLECAEAVRAARSGCAGIDEAWGVDLVATALSAPLRQLVDNYRSRHEAPHPDLALARIADLGQGWGFDAQQGEFAPMAKAGVLDAAGVLTGAVEAAGSLTATLVSSAAVVTARRRAAS</sequence>
<dbReference type="InterPro" id="IPR027409">
    <property type="entry name" value="GroEL-like_apical_dom_sf"/>
</dbReference>
<gene>
    <name evidence="5" type="ORF">E1262_01860</name>
</gene>
<comment type="subunit">
    <text evidence="4">Forms a cylinder of 14 subunits composed of two heptameric rings stacked back-to-back. Interacts with the co-chaperonin GroES.</text>
</comment>
<dbReference type="OrthoDB" id="3809447at2"/>
<comment type="similarity">
    <text evidence="1 3">Belongs to the chaperonin (HSP60) family.</text>
</comment>
<evidence type="ECO:0000256" key="3">
    <source>
        <dbReference type="RuleBase" id="RU000418"/>
    </source>
</evidence>
<dbReference type="AlphaFoldDB" id="A0A4R5AM70"/>
<evidence type="ECO:0000256" key="1">
    <source>
        <dbReference type="ARBA" id="ARBA00006607"/>
    </source>
</evidence>
<name>A0A4R5AM70_9ACTN</name>